<dbReference type="STRING" id="1245748.A0A229WV59"/>
<protein>
    <recommendedName>
        <fullName evidence="1">Cyanovirin-N domain-containing protein</fullName>
    </recommendedName>
</protein>
<reference evidence="2 3" key="1">
    <citation type="submission" date="2018-08" db="EMBL/GenBank/DDBJ databases">
        <title>Draft genome sequences of two Aspergillus turcosus clinical strains isolated from bronchoalveolar lavage fluid: one azole-susceptible and the other azole-resistant.</title>
        <authorList>
            <person name="Parent-Michaud M."/>
            <person name="Dufresne P.J."/>
            <person name="Fournier E."/>
            <person name="Martineau C."/>
            <person name="Moreira S."/>
            <person name="Perkins V."/>
            <person name="De Repentigny L."/>
            <person name="Dufresne S.F."/>
        </authorList>
    </citation>
    <scope>NUCLEOTIDE SEQUENCE [LARGE SCALE GENOMIC DNA]</scope>
    <source>
        <strain evidence="2">HMR AF 1038</strain>
    </source>
</reference>
<dbReference type="Gene3D" id="2.30.60.10">
    <property type="entry name" value="Cyanovirin-N"/>
    <property type="match status" value="1"/>
</dbReference>
<dbReference type="SUPFAM" id="SSF51322">
    <property type="entry name" value="Cyanovirin-N"/>
    <property type="match status" value="1"/>
</dbReference>
<dbReference type="InterPro" id="IPR011058">
    <property type="entry name" value="Cyanovirin-N"/>
</dbReference>
<sequence>MSLHQTCEDIQIIQRIGSTDLVANARNSAGQRVPNKIHLDDHIGEKNGRLVWGEKNFTQSAGEVSLEQTEHGAIMHAEMRKGRDHQEINLSEKIKNFDGRLGVV</sequence>
<comment type="caution">
    <text evidence="2">The sequence shown here is derived from an EMBL/GenBank/DDBJ whole genome shotgun (WGS) entry which is preliminary data.</text>
</comment>
<name>A0A229WV59_9EURO</name>
<proteinExistence type="predicted"/>
<dbReference type="InterPro" id="IPR036673">
    <property type="entry name" value="Cyanovirin-N_sf"/>
</dbReference>
<evidence type="ECO:0000313" key="2">
    <source>
        <dbReference type="EMBL" id="RLL93017.1"/>
    </source>
</evidence>
<evidence type="ECO:0000259" key="1">
    <source>
        <dbReference type="SMART" id="SM01111"/>
    </source>
</evidence>
<dbReference type="AlphaFoldDB" id="A0A229WV59"/>
<dbReference type="Proteomes" id="UP000215289">
    <property type="component" value="Unassembled WGS sequence"/>
</dbReference>
<accession>A0A229WV59</accession>
<dbReference type="EMBL" id="NIDN02000450">
    <property type="protein sequence ID" value="RLL93017.1"/>
    <property type="molecule type" value="Genomic_DNA"/>
</dbReference>
<dbReference type="OrthoDB" id="2441380at2759"/>
<evidence type="ECO:0000313" key="3">
    <source>
        <dbReference type="Proteomes" id="UP000215289"/>
    </source>
</evidence>
<dbReference type="SMART" id="SM01111">
    <property type="entry name" value="CVNH"/>
    <property type="match status" value="1"/>
</dbReference>
<feature type="domain" description="Cyanovirin-N" evidence="1">
    <location>
        <begin position="2"/>
        <end position="103"/>
    </location>
</feature>
<gene>
    <name evidence="2" type="ORF">CFD26_100630</name>
</gene>
<dbReference type="Pfam" id="PF08881">
    <property type="entry name" value="CVNH"/>
    <property type="match status" value="1"/>
</dbReference>
<keyword evidence="3" id="KW-1185">Reference proteome</keyword>
<organism evidence="2 3">
    <name type="scientific">Aspergillus turcosus</name>
    <dbReference type="NCBI Taxonomy" id="1245748"/>
    <lineage>
        <taxon>Eukaryota</taxon>
        <taxon>Fungi</taxon>
        <taxon>Dikarya</taxon>
        <taxon>Ascomycota</taxon>
        <taxon>Pezizomycotina</taxon>
        <taxon>Eurotiomycetes</taxon>
        <taxon>Eurotiomycetidae</taxon>
        <taxon>Eurotiales</taxon>
        <taxon>Aspergillaceae</taxon>
        <taxon>Aspergillus</taxon>
        <taxon>Aspergillus subgen. Fumigati</taxon>
    </lineage>
</organism>
<dbReference type="PANTHER" id="PTHR42076:SF1">
    <property type="entry name" value="CYANOVIRIN-N DOMAIN-CONTAINING PROTEIN"/>
    <property type="match status" value="1"/>
</dbReference>
<dbReference type="PANTHER" id="PTHR42076">
    <property type="entry name" value="CYANOVIRIN-N HOMOLOG"/>
    <property type="match status" value="1"/>
</dbReference>